<protein>
    <submittedName>
        <fullName evidence="2">Uncharacterized protein</fullName>
    </submittedName>
</protein>
<keyword evidence="1" id="KW-1133">Transmembrane helix</keyword>
<keyword evidence="1" id="KW-0472">Membrane</keyword>
<dbReference type="EMBL" id="FQZI01000001">
    <property type="protein sequence ID" value="SHI33081.1"/>
    <property type="molecule type" value="Genomic_DNA"/>
</dbReference>
<evidence type="ECO:0000256" key="1">
    <source>
        <dbReference type="SAM" id="Phobius"/>
    </source>
</evidence>
<sequence>MKIFTYIVLVLAVISIVVNITMLDLDNLFEGDSLVALIGILAILCAVVILLIFRISKSIDEKLKRQS</sequence>
<keyword evidence="1" id="KW-0812">Transmembrane</keyword>
<dbReference type="AlphaFoldDB" id="A0A1M6A9E1"/>
<evidence type="ECO:0000313" key="3">
    <source>
        <dbReference type="Proteomes" id="UP000184488"/>
    </source>
</evidence>
<dbReference type="STRING" id="415425.SAMN05444363_0089"/>
<evidence type="ECO:0000313" key="2">
    <source>
        <dbReference type="EMBL" id="SHI33081.1"/>
    </source>
</evidence>
<dbReference type="RefSeq" id="WP_073307530.1">
    <property type="nucleotide sequence ID" value="NZ_FQZI01000001.1"/>
</dbReference>
<name>A0A1M6A9E1_9FLAO</name>
<dbReference type="Proteomes" id="UP000184488">
    <property type="component" value="Unassembled WGS sequence"/>
</dbReference>
<organism evidence="2 3">
    <name type="scientific">Flavobacterium terrae</name>
    <dbReference type="NCBI Taxonomy" id="415425"/>
    <lineage>
        <taxon>Bacteria</taxon>
        <taxon>Pseudomonadati</taxon>
        <taxon>Bacteroidota</taxon>
        <taxon>Flavobacteriia</taxon>
        <taxon>Flavobacteriales</taxon>
        <taxon>Flavobacteriaceae</taxon>
        <taxon>Flavobacterium</taxon>
    </lineage>
</organism>
<feature type="transmembrane region" description="Helical" evidence="1">
    <location>
        <begin position="5"/>
        <end position="22"/>
    </location>
</feature>
<keyword evidence="3" id="KW-1185">Reference proteome</keyword>
<reference evidence="3" key="1">
    <citation type="submission" date="2016-11" db="EMBL/GenBank/DDBJ databases">
        <authorList>
            <person name="Varghese N."/>
            <person name="Submissions S."/>
        </authorList>
    </citation>
    <scope>NUCLEOTIDE SEQUENCE [LARGE SCALE GENOMIC DNA]</scope>
    <source>
        <strain evidence="3">DSM 18829</strain>
    </source>
</reference>
<gene>
    <name evidence="2" type="ORF">SAMN05444363_0089</name>
</gene>
<proteinExistence type="predicted"/>
<feature type="transmembrane region" description="Helical" evidence="1">
    <location>
        <begin position="34"/>
        <end position="55"/>
    </location>
</feature>
<accession>A0A1M6A9E1</accession>